<dbReference type="Pfam" id="PF02770">
    <property type="entry name" value="Acyl-CoA_dh_M"/>
    <property type="match status" value="1"/>
</dbReference>
<dbReference type="Gene3D" id="1.10.540.10">
    <property type="entry name" value="Acyl-CoA dehydrogenase/oxidase, N-terminal domain"/>
    <property type="match status" value="1"/>
</dbReference>
<comment type="cofactor">
    <cofactor evidence="1">
        <name>FAD</name>
        <dbReference type="ChEBI" id="CHEBI:57692"/>
    </cofactor>
</comment>
<keyword evidence="8" id="KW-1185">Reference proteome</keyword>
<dbReference type="InterPro" id="IPR009100">
    <property type="entry name" value="AcylCoA_DH/oxidase_NM_dom_sf"/>
</dbReference>
<gene>
    <name evidence="7" type="primary">mmgC_2</name>
    <name evidence="7" type="ORF">RS82_02330</name>
</gene>
<protein>
    <submittedName>
        <fullName evidence="7">Acyl-CoA dehydrogenase</fullName>
        <ecNumber evidence="7">1.3.99.-</ecNumber>
    </submittedName>
</protein>
<reference evidence="7 8" key="1">
    <citation type="submission" date="2015-02" db="EMBL/GenBank/DDBJ databases">
        <title>Draft genome sequences of ten Microbacterium spp. with emphasis on heavy metal contaminated environments.</title>
        <authorList>
            <person name="Corretto E."/>
        </authorList>
    </citation>
    <scope>NUCLEOTIDE SEQUENCE [LARGE SCALE GENOMIC DNA]</scope>
    <source>
        <strain evidence="7 8">DSM 8608</strain>
    </source>
</reference>
<dbReference type="Gene3D" id="1.20.140.10">
    <property type="entry name" value="Butyryl-CoA Dehydrogenase, subunit A, domain 3"/>
    <property type="match status" value="1"/>
</dbReference>
<dbReference type="Proteomes" id="UP000034098">
    <property type="component" value="Unassembled WGS sequence"/>
</dbReference>
<organism evidence="7 8">
    <name type="scientific">Microbacterium trichothecenolyticum</name>
    <name type="common">Aureobacterium trichothecenolyticum</name>
    <dbReference type="NCBI Taxonomy" id="69370"/>
    <lineage>
        <taxon>Bacteria</taxon>
        <taxon>Bacillati</taxon>
        <taxon>Actinomycetota</taxon>
        <taxon>Actinomycetes</taxon>
        <taxon>Micrococcales</taxon>
        <taxon>Microbacteriaceae</taxon>
        <taxon>Microbacterium</taxon>
    </lineage>
</organism>
<feature type="domain" description="Acyl-CoA oxidase/dehydrogenase middle" evidence="5">
    <location>
        <begin position="130"/>
        <end position="224"/>
    </location>
</feature>
<keyword evidence="2" id="KW-0285">Flavoprotein</keyword>
<dbReference type="InterPro" id="IPR036250">
    <property type="entry name" value="AcylCo_DH-like_C"/>
</dbReference>
<dbReference type="Pfam" id="PF02771">
    <property type="entry name" value="Acyl-CoA_dh_N"/>
    <property type="match status" value="1"/>
</dbReference>
<evidence type="ECO:0000256" key="1">
    <source>
        <dbReference type="ARBA" id="ARBA00001974"/>
    </source>
</evidence>
<dbReference type="EMBL" id="JYJA01000035">
    <property type="protein sequence ID" value="KJL42314.1"/>
    <property type="molecule type" value="Genomic_DNA"/>
</dbReference>
<dbReference type="Gene3D" id="2.40.110.10">
    <property type="entry name" value="Butyryl-CoA Dehydrogenase, subunit A, domain 2"/>
    <property type="match status" value="1"/>
</dbReference>
<dbReference type="SUPFAM" id="SSF47203">
    <property type="entry name" value="Acyl-CoA dehydrogenase C-terminal domain-like"/>
    <property type="match status" value="1"/>
</dbReference>
<dbReference type="GO" id="GO:0016627">
    <property type="term" value="F:oxidoreductase activity, acting on the CH-CH group of donors"/>
    <property type="evidence" value="ECO:0007669"/>
    <property type="project" value="InterPro"/>
</dbReference>
<proteinExistence type="predicted"/>
<evidence type="ECO:0000256" key="4">
    <source>
        <dbReference type="ARBA" id="ARBA00023002"/>
    </source>
</evidence>
<dbReference type="OrthoDB" id="2769798at2"/>
<dbReference type="GO" id="GO:0005886">
    <property type="term" value="C:plasma membrane"/>
    <property type="evidence" value="ECO:0007669"/>
    <property type="project" value="TreeGrafter"/>
</dbReference>
<evidence type="ECO:0000256" key="3">
    <source>
        <dbReference type="ARBA" id="ARBA00022827"/>
    </source>
</evidence>
<evidence type="ECO:0000256" key="2">
    <source>
        <dbReference type="ARBA" id="ARBA00022630"/>
    </source>
</evidence>
<dbReference type="GO" id="GO:0050660">
    <property type="term" value="F:flavin adenine dinucleotide binding"/>
    <property type="evidence" value="ECO:0007669"/>
    <property type="project" value="InterPro"/>
</dbReference>
<evidence type="ECO:0000259" key="5">
    <source>
        <dbReference type="Pfam" id="PF02770"/>
    </source>
</evidence>
<evidence type="ECO:0000313" key="7">
    <source>
        <dbReference type="EMBL" id="KJL42314.1"/>
    </source>
</evidence>
<dbReference type="InterPro" id="IPR013786">
    <property type="entry name" value="AcylCoA_DH/ox_N"/>
</dbReference>
<dbReference type="InterPro" id="IPR006091">
    <property type="entry name" value="Acyl-CoA_Oxase/DH_mid-dom"/>
</dbReference>
<keyword evidence="4 7" id="KW-0560">Oxidoreductase</keyword>
<sequence length="384" mass="41714">MDFLSLQPVSLSEELVKLRREVRAFLASELESGAFRAHSDQWLAGWDPEFSRRLADRGWLGMALPTEFGGSSASPMARFVVVEELLAAGAPVAAHWIADRQSAPTILRFGTQEQKEAFLPRIARGECFFAIGMSEPDTGSDLASVRTRATRTDGGWLLNGSKVWTSGAHHADAMIALVRTEAPSERRHAGLTQVIVELPHPNVAIRPIRLLNGEHHFNEVVFENAFVPDSRVLGEPGAGWMQVTSELAIERSGPERILSTFPLLTAALRWAVDTQTSLDEVQLGRLVARLWALRRLSLAVAGKIDAGDDPAVAAAMVKDLGTRFEGLLIDTVRSLVDIEPDPQSPDELSRMLAEAVLHSPGFTLRGGTNEILRGIVAKSLGGAV</sequence>
<dbReference type="PATRIC" id="fig|69370.6.peg.2368"/>
<dbReference type="SUPFAM" id="SSF56645">
    <property type="entry name" value="Acyl-CoA dehydrogenase NM domain-like"/>
    <property type="match status" value="1"/>
</dbReference>
<name>A0A0M2H714_MICTR</name>
<dbReference type="PANTHER" id="PTHR43292:SF4">
    <property type="entry name" value="ACYL-COA DEHYDROGENASE FADE34"/>
    <property type="match status" value="1"/>
</dbReference>
<accession>A0A0M2H714</accession>
<feature type="domain" description="Acyl-CoA dehydrogenase/oxidase N-terminal" evidence="6">
    <location>
        <begin position="12"/>
        <end position="126"/>
    </location>
</feature>
<dbReference type="InterPro" id="IPR046373">
    <property type="entry name" value="Acyl-CoA_Oxase/DH_mid-dom_sf"/>
</dbReference>
<dbReference type="RefSeq" id="WP_045299506.1">
    <property type="nucleotide sequence ID" value="NZ_JYJA01000035.1"/>
</dbReference>
<dbReference type="AlphaFoldDB" id="A0A0M2H714"/>
<evidence type="ECO:0000259" key="6">
    <source>
        <dbReference type="Pfam" id="PF02771"/>
    </source>
</evidence>
<dbReference type="FunFam" id="2.40.110.10:FF:000011">
    <property type="entry name" value="Acyl-CoA dehydrogenase FadE34"/>
    <property type="match status" value="1"/>
</dbReference>
<keyword evidence="3" id="KW-0274">FAD</keyword>
<comment type="caution">
    <text evidence="7">The sequence shown here is derived from an EMBL/GenBank/DDBJ whole genome shotgun (WGS) entry which is preliminary data.</text>
</comment>
<dbReference type="InterPro" id="IPR037069">
    <property type="entry name" value="AcylCoA_DH/ox_N_sf"/>
</dbReference>
<dbReference type="EC" id="1.3.99.-" evidence="7"/>
<evidence type="ECO:0000313" key="8">
    <source>
        <dbReference type="Proteomes" id="UP000034098"/>
    </source>
</evidence>
<dbReference type="PANTHER" id="PTHR43292">
    <property type="entry name" value="ACYL-COA DEHYDROGENASE"/>
    <property type="match status" value="1"/>
</dbReference>
<dbReference type="InterPro" id="IPR052161">
    <property type="entry name" value="Mycobact_Acyl-CoA_DH"/>
</dbReference>